<dbReference type="EMBL" id="QKYT01000216">
    <property type="protein sequence ID" value="RIA89532.1"/>
    <property type="molecule type" value="Genomic_DNA"/>
</dbReference>
<gene>
    <name evidence="3" type="ORF">C1645_190659</name>
</gene>
<dbReference type="SUPFAM" id="SSF53300">
    <property type="entry name" value="vWA-like"/>
    <property type="match status" value="1"/>
</dbReference>
<comment type="caution">
    <text evidence="3">The sequence shown here is derived from an EMBL/GenBank/DDBJ whole genome shotgun (WGS) entry which is preliminary data.</text>
</comment>
<dbReference type="GO" id="GO:0043564">
    <property type="term" value="C:Ku70:Ku80 complex"/>
    <property type="evidence" value="ECO:0007669"/>
    <property type="project" value="TreeGrafter"/>
</dbReference>
<reference evidence="3 4" key="1">
    <citation type="submission" date="2018-06" db="EMBL/GenBank/DDBJ databases">
        <title>Comparative genomics reveals the genomic features of Rhizophagus irregularis, R. cerebriforme, R. diaphanum and Gigaspora rosea, and their symbiotic lifestyle signature.</title>
        <authorList>
            <person name="Morin E."/>
            <person name="San Clemente H."/>
            <person name="Chen E.C.H."/>
            <person name="De La Providencia I."/>
            <person name="Hainaut M."/>
            <person name="Kuo A."/>
            <person name="Kohler A."/>
            <person name="Murat C."/>
            <person name="Tang N."/>
            <person name="Roy S."/>
            <person name="Loubradou J."/>
            <person name="Henrissat B."/>
            <person name="Grigoriev I.V."/>
            <person name="Corradi N."/>
            <person name="Roux C."/>
            <person name="Martin F.M."/>
        </authorList>
    </citation>
    <scope>NUCLEOTIDE SEQUENCE [LARGE SCALE GENOMIC DNA]</scope>
    <source>
        <strain evidence="3 4">DAOM 227022</strain>
    </source>
</reference>
<dbReference type="Pfam" id="PF03731">
    <property type="entry name" value="Ku_N"/>
    <property type="match status" value="1"/>
</dbReference>
<dbReference type="PANTHER" id="PTHR12604:SF2">
    <property type="entry name" value="X-RAY REPAIR CROSS-COMPLEMENTING PROTEIN 6"/>
    <property type="match status" value="1"/>
</dbReference>
<dbReference type="GO" id="GO:0006303">
    <property type="term" value="P:double-strand break repair via nonhomologous end joining"/>
    <property type="evidence" value="ECO:0007669"/>
    <property type="project" value="TreeGrafter"/>
</dbReference>
<feature type="region of interest" description="Disordered" evidence="1">
    <location>
        <begin position="1"/>
        <end position="27"/>
    </location>
</feature>
<dbReference type="AlphaFoldDB" id="A0A397SUZ2"/>
<evidence type="ECO:0000256" key="1">
    <source>
        <dbReference type="SAM" id="MobiDB-lite"/>
    </source>
</evidence>
<evidence type="ECO:0000313" key="3">
    <source>
        <dbReference type="EMBL" id="RIA89532.1"/>
    </source>
</evidence>
<dbReference type="Gene3D" id="3.40.50.410">
    <property type="entry name" value="von Willebrand factor, type A domain"/>
    <property type="match status" value="1"/>
</dbReference>
<dbReference type="InterPro" id="IPR005161">
    <property type="entry name" value="Ku_N"/>
</dbReference>
<dbReference type="OrthoDB" id="3249161at2759"/>
<organism evidence="3 4">
    <name type="scientific">Glomus cerebriforme</name>
    <dbReference type="NCBI Taxonomy" id="658196"/>
    <lineage>
        <taxon>Eukaryota</taxon>
        <taxon>Fungi</taxon>
        <taxon>Fungi incertae sedis</taxon>
        <taxon>Mucoromycota</taxon>
        <taxon>Glomeromycotina</taxon>
        <taxon>Glomeromycetes</taxon>
        <taxon>Glomerales</taxon>
        <taxon>Glomeraceae</taxon>
        <taxon>Glomus</taxon>
    </lineage>
</organism>
<feature type="compositionally biased region" description="Low complexity" evidence="1">
    <location>
        <begin position="1"/>
        <end position="14"/>
    </location>
</feature>
<feature type="domain" description="Ku70/Ku80 N-terminal alpha/beta" evidence="2">
    <location>
        <begin position="42"/>
        <end position="160"/>
    </location>
</feature>
<dbReference type="InterPro" id="IPR036465">
    <property type="entry name" value="vWFA_dom_sf"/>
</dbReference>
<name>A0A397SUZ2_9GLOM</name>
<dbReference type="GO" id="GO:0003690">
    <property type="term" value="F:double-stranded DNA binding"/>
    <property type="evidence" value="ECO:0007669"/>
    <property type="project" value="TreeGrafter"/>
</dbReference>
<sequence length="162" mass="18002">MTSSNTISSSWASFSDRDQDEFDAEEDIEEEAKKLMTSNRDAIIFVIDASSSMLKANQPDSGEAMRAAEIPFRSAVQCASEVMTYKLISDITADLIGVVFMGTQKSSNSLQKEHIYVLHNLDSPDIQKIKELNNIASGDVDFDNEYGSTDEEYPIGDVLWDL</sequence>
<dbReference type="PANTHER" id="PTHR12604">
    <property type="entry name" value="KU AUTOANTIGEN DNA HELICASE"/>
    <property type="match status" value="1"/>
</dbReference>
<feature type="compositionally biased region" description="Acidic residues" evidence="1">
    <location>
        <begin position="18"/>
        <end position="27"/>
    </location>
</feature>
<protein>
    <recommendedName>
        <fullName evidence="2">Ku70/Ku80 N-terminal alpha/beta domain-containing protein</fullName>
    </recommendedName>
</protein>
<dbReference type="GO" id="GO:0042162">
    <property type="term" value="F:telomeric DNA binding"/>
    <property type="evidence" value="ECO:0007669"/>
    <property type="project" value="TreeGrafter"/>
</dbReference>
<evidence type="ECO:0000259" key="2">
    <source>
        <dbReference type="Pfam" id="PF03731"/>
    </source>
</evidence>
<accession>A0A397SUZ2</accession>
<dbReference type="Proteomes" id="UP000265703">
    <property type="component" value="Unassembled WGS sequence"/>
</dbReference>
<evidence type="ECO:0000313" key="4">
    <source>
        <dbReference type="Proteomes" id="UP000265703"/>
    </source>
</evidence>
<dbReference type="STRING" id="658196.A0A397SUZ2"/>
<keyword evidence="4" id="KW-1185">Reference proteome</keyword>
<dbReference type="GO" id="GO:0000723">
    <property type="term" value="P:telomere maintenance"/>
    <property type="evidence" value="ECO:0007669"/>
    <property type="project" value="TreeGrafter"/>
</dbReference>
<proteinExistence type="predicted"/>